<organism evidence="1 2">
    <name type="scientific">Vaccinium darrowii</name>
    <dbReference type="NCBI Taxonomy" id="229202"/>
    <lineage>
        <taxon>Eukaryota</taxon>
        <taxon>Viridiplantae</taxon>
        <taxon>Streptophyta</taxon>
        <taxon>Embryophyta</taxon>
        <taxon>Tracheophyta</taxon>
        <taxon>Spermatophyta</taxon>
        <taxon>Magnoliopsida</taxon>
        <taxon>eudicotyledons</taxon>
        <taxon>Gunneridae</taxon>
        <taxon>Pentapetalae</taxon>
        <taxon>asterids</taxon>
        <taxon>Ericales</taxon>
        <taxon>Ericaceae</taxon>
        <taxon>Vaccinioideae</taxon>
        <taxon>Vaccinieae</taxon>
        <taxon>Vaccinium</taxon>
    </lineage>
</organism>
<evidence type="ECO:0000313" key="2">
    <source>
        <dbReference type="Proteomes" id="UP000828048"/>
    </source>
</evidence>
<proteinExistence type="predicted"/>
<evidence type="ECO:0000313" key="1">
    <source>
        <dbReference type="EMBL" id="KAH7836709.1"/>
    </source>
</evidence>
<gene>
    <name evidence="1" type="ORF">Vadar_004625</name>
</gene>
<name>A0ACB7X810_9ERIC</name>
<dbReference type="EMBL" id="CM037156">
    <property type="protein sequence ID" value="KAH7836709.1"/>
    <property type="molecule type" value="Genomic_DNA"/>
</dbReference>
<protein>
    <submittedName>
        <fullName evidence="1">Uncharacterized protein</fullName>
    </submittedName>
</protein>
<dbReference type="Proteomes" id="UP000828048">
    <property type="component" value="Chromosome 6"/>
</dbReference>
<sequence>MSTDGAAAAAGGQIFVFTSVGYGHLFPSIELSHHLSSRNYSTTLVLPSNLLPSLPPSFHRNPLLRAASISPFRFGPPSPERDRANHQAGLDLSAHLEAHRPLCAVVDFHLDWTKPILDKFNVPVVSFFTFGACAAAMEWGAWKADVGNLNPSEARSIPGLPEEMCVTYLDLKRQRDGGPTPGHRPPWVQSIEGSVGLMFNTCADLEAPFCRYLAHQIGLPVWEVGPLLSKQYWETPSGSLLLDGEVRRVKRGTNCTDEGVIQWLDSKPRGSVLYVSFGSETGPTMEDYPKLAGALEDSTRPFIWAIQPRAGLPEFIGREKPSASGSGGSEGLGYFPHDLASKVGDRGLIISGWAPQLLILNHLSTGGFLSHCGWNSTVEAIGRGVPILAWPIRGDQIYNAKLVVNHLKIGYMALGVNSLDVVQKNIQEAIESLMGDRDLHQRANRIRAKFECGFPASSGASLDAFMDFINVEAAKS</sequence>
<comment type="caution">
    <text evidence="1">The sequence shown here is derived from an EMBL/GenBank/DDBJ whole genome shotgun (WGS) entry which is preliminary data.</text>
</comment>
<reference evidence="1 2" key="1">
    <citation type="journal article" date="2021" name="Hortic Res">
        <title>High-quality reference genome and annotation aids understanding of berry development for evergreen blueberry (Vaccinium darrowii).</title>
        <authorList>
            <person name="Yu J."/>
            <person name="Hulse-Kemp A.M."/>
            <person name="Babiker E."/>
            <person name="Staton M."/>
        </authorList>
    </citation>
    <scope>NUCLEOTIDE SEQUENCE [LARGE SCALE GENOMIC DNA]</scope>
    <source>
        <strain evidence="2">cv. NJ 8807/NJ 8810</strain>
        <tissue evidence="1">Young leaf</tissue>
    </source>
</reference>
<keyword evidence="2" id="KW-1185">Reference proteome</keyword>
<accession>A0ACB7X810</accession>